<evidence type="ECO:0000256" key="8">
    <source>
        <dbReference type="ARBA" id="ARBA00023180"/>
    </source>
</evidence>
<evidence type="ECO:0000313" key="13">
    <source>
        <dbReference type="Proteomes" id="UP000694560"/>
    </source>
</evidence>
<dbReference type="SUPFAM" id="SSF49313">
    <property type="entry name" value="Cadherin-like"/>
    <property type="match status" value="3"/>
</dbReference>
<evidence type="ECO:0000259" key="11">
    <source>
        <dbReference type="PROSITE" id="PS50268"/>
    </source>
</evidence>
<dbReference type="GO" id="GO:0007156">
    <property type="term" value="P:homophilic cell adhesion via plasma membrane adhesion molecules"/>
    <property type="evidence" value="ECO:0007669"/>
    <property type="project" value="InterPro"/>
</dbReference>
<dbReference type="PRINTS" id="PR00205">
    <property type="entry name" value="CADHERIN"/>
</dbReference>
<dbReference type="FunFam" id="2.60.40.60:FF:000022">
    <property type="entry name" value="Cadherin 2"/>
    <property type="match status" value="1"/>
</dbReference>
<sequence length="347" mass="36620">LARDPQPRCPGPRPPQGAPAALGLLGRPGISGAAPQGPQHEVPRRVKRAWVIPPISGVTQGHPRGGQTPSLGPPPGGVIYSIKGPGVDEEPLGIFSIDKFSGKVFLNAMLDREENDRYRVRMFLGLRAFALDLGGVTLEDPTDLEIIVVDQNDNRPLFRQDVFTGRVVEAPAAAGTCVMTVDATDADDPDTDNAALRYSILEQGAAGMFSINATTGEICTARPGLDRETMGVYNLTVQAADMSGDGLTTTAMAVIYLEDINDNAPEFTKEEVEEQAAGVDVGRVFVHDKDLAGSSSWLAKFTILEGDPEGAFAIRTDPHTNDGVLSVVKVGAGQPGPGWGDAAQGSR</sequence>
<organism evidence="12 13">
    <name type="scientific">Malurus cyaneus samueli</name>
    <dbReference type="NCBI Taxonomy" id="2593467"/>
    <lineage>
        <taxon>Eukaryota</taxon>
        <taxon>Metazoa</taxon>
        <taxon>Chordata</taxon>
        <taxon>Craniata</taxon>
        <taxon>Vertebrata</taxon>
        <taxon>Euteleostomi</taxon>
        <taxon>Archelosauria</taxon>
        <taxon>Archosauria</taxon>
        <taxon>Dinosauria</taxon>
        <taxon>Saurischia</taxon>
        <taxon>Theropoda</taxon>
        <taxon>Coelurosauria</taxon>
        <taxon>Aves</taxon>
        <taxon>Neognathae</taxon>
        <taxon>Neoaves</taxon>
        <taxon>Telluraves</taxon>
        <taxon>Australaves</taxon>
        <taxon>Passeriformes</taxon>
        <taxon>Meliphagoidea</taxon>
        <taxon>Maluridae</taxon>
        <taxon>Malurus</taxon>
    </lineage>
</organism>
<comment type="subcellular location">
    <subcellularLocation>
        <location evidence="1">Cell membrane</location>
    </subcellularLocation>
</comment>
<dbReference type="PANTHER" id="PTHR24027:SF300">
    <property type="entry name" value="CADHERIN-15"/>
    <property type="match status" value="1"/>
</dbReference>
<evidence type="ECO:0000256" key="4">
    <source>
        <dbReference type="ARBA" id="ARBA00022737"/>
    </source>
</evidence>
<keyword evidence="6" id="KW-0130">Cell adhesion</keyword>
<dbReference type="GO" id="GO:0044331">
    <property type="term" value="P:cell-cell adhesion mediated by cadherin"/>
    <property type="evidence" value="ECO:0007669"/>
    <property type="project" value="TreeGrafter"/>
</dbReference>
<keyword evidence="3" id="KW-0479">Metal-binding</keyword>
<dbReference type="PANTHER" id="PTHR24027">
    <property type="entry name" value="CADHERIN-23"/>
    <property type="match status" value="1"/>
</dbReference>
<dbReference type="InterPro" id="IPR015919">
    <property type="entry name" value="Cadherin-like_sf"/>
</dbReference>
<reference evidence="12" key="1">
    <citation type="submission" date="2025-08" db="UniProtKB">
        <authorList>
            <consortium name="Ensembl"/>
        </authorList>
    </citation>
    <scope>IDENTIFICATION</scope>
</reference>
<dbReference type="AlphaFoldDB" id="A0A8C5T798"/>
<dbReference type="PROSITE" id="PS00232">
    <property type="entry name" value="CADHERIN_1"/>
    <property type="match status" value="1"/>
</dbReference>
<keyword evidence="4" id="KW-0677">Repeat</keyword>
<accession>A0A8C5T798</accession>
<reference evidence="12" key="2">
    <citation type="submission" date="2025-09" db="UniProtKB">
        <authorList>
            <consortium name="Ensembl"/>
        </authorList>
    </citation>
    <scope>IDENTIFICATION</scope>
</reference>
<evidence type="ECO:0000256" key="2">
    <source>
        <dbReference type="ARBA" id="ARBA00022475"/>
    </source>
</evidence>
<evidence type="ECO:0000256" key="6">
    <source>
        <dbReference type="ARBA" id="ARBA00022889"/>
    </source>
</evidence>
<evidence type="ECO:0000256" key="9">
    <source>
        <dbReference type="PROSITE-ProRule" id="PRU00043"/>
    </source>
</evidence>
<dbReference type="GO" id="GO:0016477">
    <property type="term" value="P:cell migration"/>
    <property type="evidence" value="ECO:0007669"/>
    <property type="project" value="TreeGrafter"/>
</dbReference>
<keyword evidence="7" id="KW-0472">Membrane</keyword>
<evidence type="ECO:0000313" key="12">
    <source>
        <dbReference type="Ensembl" id="ENSMCSP00000000766.1"/>
    </source>
</evidence>
<keyword evidence="2" id="KW-1003">Cell membrane</keyword>
<dbReference type="GO" id="GO:0045296">
    <property type="term" value="F:cadherin binding"/>
    <property type="evidence" value="ECO:0007669"/>
    <property type="project" value="TreeGrafter"/>
</dbReference>
<dbReference type="GO" id="GO:0016339">
    <property type="term" value="P:calcium-dependent cell-cell adhesion via plasma membrane cell adhesion molecules"/>
    <property type="evidence" value="ECO:0007669"/>
    <property type="project" value="TreeGrafter"/>
</dbReference>
<proteinExistence type="predicted"/>
<dbReference type="Pfam" id="PF00028">
    <property type="entry name" value="Cadherin"/>
    <property type="match status" value="1"/>
</dbReference>
<dbReference type="InterPro" id="IPR039808">
    <property type="entry name" value="Cadherin"/>
</dbReference>
<evidence type="ECO:0000256" key="1">
    <source>
        <dbReference type="ARBA" id="ARBA00004236"/>
    </source>
</evidence>
<feature type="domain" description="Cadherin" evidence="11">
    <location>
        <begin position="78"/>
        <end position="158"/>
    </location>
</feature>
<dbReference type="GO" id="GO:0007043">
    <property type="term" value="P:cell-cell junction assembly"/>
    <property type="evidence" value="ECO:0007669"/>
    <property type="project" value="TreeGrafter"/>
</dbReference>
<evidence type="ECO:0000256" key="10">
    <source>
        <dbReference type="SAM" id="MobiDB-lite"/>
    </source>
</evidence>
<dbReference type="GO" id="GO:0005509">
    <property type="term" value="F:calcium ion binding"/>
    <property type="evidence" value="ECO:0007669"/>
    <property type="project" value="UniProtKB-UniRule"/>
</dbReference>
<dbReference type="GO" id="GO:0005912">
    <property type="term" value="C:adherens junction"/>
    <property type="evidence" value="ECO:0007669"/>
    <property type="project" value="TreeGrafter"/>
</dbReference>
<dbReference type="GO" id="GO:0034332">
    <property type="term" value="P:adherens junction organization"/>
    <property type="evidence" value="ECO:0007669"/>
    <property type="project" value="TreeGrafter"/>
</dbReference>
<dbReference type="Gene3D" id="2.60.40.60">
    <property type="entry name" value="Cadherins"/>
    <property type="match status" value="3"/>
</dbReference>
<dbReference type="FunFam" id="2.60.40.60:FF:000011">
    <property type="entry name" value="Cadherin 1"/>
    <property type="match status" value="1"/>
</dbReference>
<feature type="region of interest" description="Disordered" evidence="10">
    <location>
        <begin position="56"/>
        <end position="75"/>
    </location>
</feature>
<dbReference type="Proteomes" id="UP000694560">
    <property type="component" value="Unplaced"/>
</dbReference>
<feature type="compositionally biased region" description="Pro residues" evidence="10">
    <location>
        <begin position="7"/>
        <end position="17"/>
    </location>
</feature>
<evidence type="ECO:0000256" key="3">
    <source>
        <dbReference type="ARBA" id="ARBA00022723"/>
    </source>
</evidence>
<feature type="domain" description="Cadherin" evidence="11">
    <location>
        <begin position="168"/>
        <end position="267"/>
    </location>
</feature>
<feature type="compositionally biased region" description="Low complexity" evidence="10">
    <location>
        <begin position="18"/>
        <end position="28"/>
    </location>
</feature>
<keyword evidence="5 9" id="KW-0106">Calcium</keyword>
<dbReference type="GO" id="GO:0016342">
    <property type="term" value="C:catenin complex"/>
    <property type="evidence" value="ECO:0007669"/>
    <property type="project" value="TreeGrafter"/>
</dbReference>
<dbReference type="GO" id="GO:0009986">
    <property type="term" value="C:cell surface"/>
    <property type="evidence" value="ECO:0007669"/>
    <property type="project" value="UniProtKB-ARBA"/>
</dbReference>
<name>A0A8C5T798_9PASS</name>
<dbReference type="InterPro" id="IPR002126">
    <property type="entry name" value="Cadherin-like_dom"/>
</dbReference>
<dbReference type="GO" id="GO:0008013">
    <property type="term" value="F:beta-catenin binding"/>
    <property type="evidence" value="ECO:0007669"/>
    <property type="project" value="TreeGrafter"/>
</dbReference>
<feature type="region of interest" description="Disordered" evidence="10">
    <location>
        <begin position="1"/>
        <end position="43"/>
    </location>
</feature>
<evidence type="ECO:0000256" key="7">
    <source>
        <dbReference type="ARBA" id="ARBA00023136"/>
    </source>
</evidence>
<evidence type="ECO:0000256" key="5">
    <source>
        <dbReference type="ARBA" id="ARBA00022837"/>
    </source>
</evidence>
<dbReference type="InterPro" id="IPR020894">
    <property type="entry name" value="Cadherin_CS"/>
</dbReference>
<dbReference type="FunFam" id="2.60.40.60:FF:000019">
    <property type="entry name" value="Cadherin 2"/>
    <property type="match status" value="1"/>
</dbReference>
<keyword evidence="8" id="KW-0325">Glycoprotein</keyword>
<dbReference type="SMART" id="SM00112">
    <property type="entry name" value="CA"/>
    <property type="match status" value="2"/>
</dbReference>
<dbReference type="PROSITE" id="PS50268">
    <property type="entry name" value="CADHERIN_2"/>
    <property type="match status" value="2"/>
</dbReference>
<protein>
    <submittedName>
        <fullName evidence="12">Cadherin 15</fullName>
    </submittedName>
</protein>
<dbReference type="GO" id="GO:0000902">
    <property type="term" value="P:cell morphogenesis"/>
    <property type="evidence" value="ECO:0007669"/>
    <property type="project" value="TreeGrafter"/>
</dbReference>
<dbReference type="CDD" id="cd11304">
    <property type="entry name" value="Cadherin_repeat"/>
    <property type="match status" value="2"/>
</dbReference>
<keyword evidence="13" id="KW-1185">Reference proteome</keyword>
<dbReference type="Ensembl" id="ENSMCST00000000786.1">
    <property type="protein sequence ID" value="ENSMCSP00000000766.1"/>
    <property type="gene ID" value="ENSMCSG00000000496.1"/>
</dbReference>